<keyword evidence="4" id="KW-0249">Electron transport</keyword>
<reference evidence="9 10" key="1">
    <citation type="submission" date="2019-02" db="EMBL/GenBank/DDBJ databases">
        <title>Deep-cultivation of Planctomycetes and their phenomic and genomic characterization uncovers novel biology.</title>
        <authorList>
            <person name="Wiegand S."/>
            <person name="Jogler M."/>
            <person name="Boedeker C."/>
            <person name="Pinto D."/>
            <person name="Vollmers J."/>
            <person name="Rivas-Marin E."/>
            <person name="Kohn T."/>
            <person name="Peeters S.H."/>
            <person name="Heuer A."/>
            <person name="Rast P."/>
            <person name="Oberbeckmann S."/>
            <person name="Bunk B."/>
            <person name="Jeske O."/>
            <person name="Meyerdierks A."/>
            <person name="Storesund J.E."/>
            <person name="Kallscheuer N."/>
            <person name="Luecker S."/>
            <person name="Lage O.M."/>
            <person name="Pohl T."/>
            <person name="Merkel B.J."/>
            <person name="Hornburger P."/>
            <person name="Mueller R.-W."/>
            <person name="Bruemmer F."/>
            <person name="Labrenz M."/>
            <person name="Spormann A.M."/>
            <person name="Op Den Camp H."/>
            <person name="Overmann J."/>
            <person name="Amann R."/>
            <person name="Jetten M.S.M."/>
            <person name="Mascher T."/>
            <person name="Medema M.H."/>
            <person name="Devos D.P."/>
            <person name="Kaster A.-K."/>
            <person name="Ovreas L."/>
            <person name="Rohde M."/>
            <person name="Galperin M.Y."/>
            <person name="Jogler C."/>
        </authorList>
    </citation>
    <scope>NUCLEOTIDE SEQUENCE [LARGE SCALE GENOMIC DNA]</scope>
    <source>
        <strain evidence="9 10">Pla144</strain>
    </source>
</reference>
<organism evidence="9 10">
    <name type="scientific">Bythopirellula polymerisocia</name>
    <dbReference type="NCBI Taxonomy" id="2528003"/>
    <lineage>
        <taxon>Bacteria</taxon>
        <taxon>Pseudomonadati</taxon>
        <taxon>Planctomycetota</taxon>
        <taxon>Planctomycetia</taxon>
        <taxon>Pirellulales</taxon>
        <taxon>Lacipirellulaceae</taxon>
        <taxon>Bythopirellula</taxon>
    </lineage>
</organism>
<keyword evidence="3" id="KW-0479">Metal-binding</keyword>
<evidence type="ECO:0000256" key="4">
    <source>
        <dbReference type="ARBA" id="ARBA00022982"/>
    </source>
</evidence>
<dbReference type="PANTHER" id="PTHR30176:SF3">
    <property type="entry name" value="FERREDOXIN-TYPE PROTEIN NAPH"/>
    <property type="match status" value="1"/>
</dbReference>
<dbReference type="InterPro" id="IPR017900">
    <property type="entry name" value="4Fe4S_Fe_S_CS"/>
</dbReference>
<dbReference type="PROSITE" id="PS00198">
    <property type="entry name" value="4FE4S_FER_1"/>
    <property type="match status" value="1"/>
</dbReference>
<dbReference type="SUPFAM" id="SSF54862">
    <property type="entry name" value="4Fe-4S ferredoxins"/>
    <property type="match status" value="1"/>
</dbReference>
<name>A0A5C6CXU4_9BACT</name>
<keyword evidence="10" id="KW-1185">Reference proteome</keyword>
<feature type="domain" description="4Fe-4S ferredoxin-type" evidence="8">
    <location>
        <begin position="281"/>
        <end position="311"/>
    </location>
</feature>
<dbReference type="InterPro" id="IPR051684">
    <property type="entry name" value="Electron_Trans/Redox"/>
</dbReference>
<keyword evidence="6" id="KW-0411">Iron-sulfur</keyword>
<feature type="transmembrane region" description="Helical" evidence="7">
    <location>
        <begin position="21"/>
        <end position="43"/>
    </location>
</feature>
<dbReference type="PANTHER" id="PTHR30176">
    <property type="entry name" value="FERREDOXIN-TYPE PROTEIN NAPH"/>
    <property type="match status" value="1"/>
</dbReference>
<dbReference type="GO" id="GO:0005886">
    <property type="term" value="C:plasma membrane"/>
    <property type="evidence" value="ECO:0007669"/>
    <property type="project" value="TreeGrafter"/>
</dbReference>
<accession>A0A5C6CXU4</accession>
<keyword evidence="1" id="KW-0813">Transport</keyword>
<comment type="caution">
    <text evidence="9">The sequence shown here is derived from an EMBL/GenBank/DDBJ whole genome shotgun (WGS) entry which is preliminary data.</text>
</comment>
<evidence type="ECO:0000256" key="2">
    <source>
        <dbReference type="ARBA" id="ARBA00022485"/>
    </source>
</evidence>
<evidence type="ECO:0000256" key="7">
    <source>
        <dbReference type="SAM" id="Phobius"/>
    </source>
</evidence>
<gene>
    <name evidence="9" type="primary">yccM</name>
    <name evidence="9" type="ORF">Pla144_16720</name>
</gene>
<evidence type="ECO:0000256" key="1">
    <source>
        <dbReference type="ARBA" id="ARBA00022448"/>
    </source>
</evidence>
<dbReference type="Proteomes" id="UP000318437">
    <property type="component" value="Unassembled WGS sequence"/>
</dbReference>
<evidence type="ECO:0000256" key="6">
    <source>
        <dbReference type="ARBA" id="ARBA00023014"/>
    </source>
</evidence>
<keyword evidence="7" id="KW-0812">Transmembrane</keyword>
<dbReference type="GO" id="GO:0051539">
    <property type="term" value="F:4 iron, 4 sulfur cluster binding"/>
    <property type="evidence" value="ECO:0007669"/>
    <property type="project" value="UniProtKB-KW"/>
</dbReference>
<keyword evidence="2" id="KW-0004">4Fe-4S</keyword>
<sequence length="359" mass="39445">MILMRTQSDPILVSMRSGLSAWAQGCGLLTLLFLMLATVMLPVRGQEEYSRPVTAAPQPEDIGDSYQLPAVQHVAPRSTWWYAVDVVLLFAALVAAALVAHRWRRRWMVVTITVASLAYFGFFRQGCVCPIGAIQNVAAAIADPTLAVPFVVVLFFLLPLIAALLVGRVFCSGVCPLGAIQDLAVLWPVQLPRAVDRWGGMLKYLYLAAALWFAVQPAGERDFIICRFDPFVGFFRLSGSAWMLLLGGGLLVLGMFVGRPYCRFLCPYGGLLAIVSRYALKSVCITPDEELDCGLCAESCPFGAIRNLRADRADCMACARCFAHCPRQQVKWGEIELVEIENTKPIQLRTPLAPVEAKT</sequence>
<evidence type="ECO:0000313" key="9">
    <source>
        <dbReference type="EMBL" id="TWU28384.1"/>
    </source>
</evidence>
<dbReference type="PROSITE" id="PS51379">
    <property type="entry name" value="4FE4S_FER_2"/>
    <property type="match status" value="1"/>
</dbReference>
<feature type="transmembrane region" description="Helical" evidence="7">
    <location>
        <begin position="80"/>
        <end position="100"/>
    </location>
</feature>
<keyword evidence="5" id="KW-0408">Iron</keyword>
<evidence type="ECO:0000256" key="3">
    <source>
        <dbReference type="ARBA" id="ARBA00022723"/>
    </source>
</evidence>
<protein>
    <submittedName>
        <fullName evidence="9">Putative electron transport protein YccM</fullName>
    </submittedName>
</protein>
<proteinExistence type="predicted"/>
<keyword evidence="7" id="KW-0472">Membrane</keyword>
<dbReference type="AlphaFoldDB" id="A0A5C6CXU4"/>
<dbReference type="Pfam" id="PF12801">
    <property type="entry name" value="Fer4_5"/>
    <property type="match status" value="2"/>
</dbReference>
<evidence type="ECO:0000313" key="10">
    <source>
        <dbReference type="Proteomes" id="UP000318437"/>
    </source>
</evidence>
<dbReference type="InterPro" id="IPR017896">
    <property type="entry name" value="4Fe4S_Fe-S-bd"/>
</dbReference>
<feature type="transmembrane region" description="Helical" evidence="7">
    <location>
        <begin position="239"/>
        <end position="258"/>
    </location>
</feature>
<evidence type="ECO:0000259" key="8">
    <source>
        <dbReference type="PROSITE" id="PS51379"/>
    </source>
</evidence>
<feature type="transmembrane region" description="Helical" evidence="7">
    <location>
        <begin position="146"/>
        <end position="166"/>
    </location>
</feature>
<feature type="transmembrane region" description="Helical" evidence="7">
    <location>
        <begin position="201"/>
        <end position="219"/>
    </location>
</feature>
<feature type="transmembrane region" description="Helical" evidence="7">
    <location>
        <begin position="107"/>
        <end position="134"/>
    </location>
</feature>
<dbReference type="EMBL" id="SJPS01000002">
    <property type="protein sequence ID" value="TWU28384.1"/>
    <property type="molecule type" value="Genomic_DNA"/>
</dbReference>
<dbReference type="GO" id="GO:0046872">
    <property type="term" value="F:metal ion binding"/>
    <property type="evidence" value="ECO:0007669"/>
    <property type="project" value="UniProtKB-KW"/>
</dbReference>
<keyword evidence="7" id="KW-1133">Transmembrane helix</keyword>
<evidence type="ECO:0000256" key="5">
    <source>
        <dbReference type="ARBA" id="ARBA00023004"/>
    </source>
</evidence>